<organism evidence="2 3">
    <name type="scientific">Candida boidinii</name>
    <name type="common">Yeast</name>
    <dbReference type="NCBI Taxonomy" id="5477"/>
    <lineage>
        <taxon>Eukaryota</taxon>
        <taxon>Fungi</taxon>
        <taxon>Dikarya</taxon>
        <taxon>Ascomycota</taxon>
        <taxon>Saccharomycotina</taxon>
        <taxon>Pichiomycetes</taxon>
        <taxon>Pichiales</taxon>
        <taxon>Pichiaceae</taxon>
        <taxon>Ogataea</taxon>
        <taxon>Ogataea/Candida clade</taxon>
    </lineage>
</organism>
<proteinExistence type="predicted"/>
<dbReference type="Proteomes" id="UP001165120">
    <property type="component" value="Unassembled WGS sequence"/>
</dbReference>
<keyword evidence="3" id="KW-1185">Reference proteome</keyword>
<dbReference type="EMBL" id="BSXN01000594">
    <property type="protein sequence ID" value="GME69150.1"/>
    <property type="molecule type" value="Genomic_DNA"/>
</dbReference>
<comment type="caution">
    <text evidence="2">The sequence shown here is derived from an EMBL/GenBank/DDBJ whole genome shotgun (WGS) entry which is preliminary data.</text>
</comment>
<accession>A0A9W6SZ45</accession>
<sequence length="110" mass="11941">MNPPFTPQSKNKDGWDGPPLVLRAGILWSHLTHNDTDSHPLRDYRAEHRIKKPPAIVKTTPKYIVDTNATVSAIHLLQVLGSSASAASRHPTPNGILQPTVQSNALLPVG</sequence>
<evidence type="ECO:0000313" key="2">
    <source>
        <dbReference type="EMBL" id="GME69150.1"/>
    </source>
</evidence>
<name>A0A9W6SZ45_CANBO</name>
<feature type="region of interest" description="Disordered" evidence="1">
    <location>
        <begin position="85"/>
        <end position="110"/>
    </location>
</feature>
<protein>
    <submittedName>
        <fullName evidence="2">Unnamed protein product</fullName>
    </submittedName>
</protein>
<reference evidence="2" key="1">
    <citation type="submission" date="2023-04" db="EMBL/GenBank/DDBJ databases">
        <title>Candida boidinii NBRC 10035.</title>
        <authorList>
            <person name="Ichikawa N."/>
            <person name="Sato H."/>
            <person name="Tonouchi N."/>
        </authorList>
    </citation>
    <scope>NUCLEOTIDE SEQUENCE</scope>
    <source>
        <strain evidence="2">NBRC 10035</strain>
    </source>
</reference>
<dbReference type="AlphaFoldDB" id="A0A9W6SZ45"/>
<evidence type="ECO:0000313" key="3">
    <source>
        <dbReference type="Proteomes" id="UP001165120"/>
    </source>
</evidence>
<evidence type="ECO:0000256" key="1">
    <source>
        <dbReference type="SAM" id="MobiDB-lite"/>
    </source>
</evidence>
<gene>
    <name evidence="2" type="ORF">Cboi02_000211200</name>
</gene>
<feature type="compositionally biased region" description="Polar residues" evidence="1">
    <location>
        <begin position="95"/>
        <end position="110"/>
    </location>
</feature>